<gene>
    <name evidence="2" type="ORF">Forpi1262_v014554</name>
</gene>
<protein>
    <recommendedName>
        <fullName evidence="4">C2H2-type domain-containing protein</fullName>
    </recommendedName>
</protein>
<feature type="compositionally biased region" description="Polar residues" evidence="1">
    <location>
        <begin position="198"/>
        <end position="215"/>
    </location>
</feature>
<accession>A0A8J5U123</accession>
<evidence type="ECO:0000313" key="3">
    <source>
        <dbReference type="Proteomes" id="UP000693942"/>
    </source>
</evidence>
<dbReference type="EMBL" id="JAELUR010000013">
    <property type="protein sequence ID" value="KAG7424310.1"/>
    <property type="molecule type" value="Genomic_DNA"/>
</dbReference>
<feature type="region of interest" description="Disordered" evidence="1">
    <location>
        <begin position="342"/>
        <end position="367"/>
    </location>
</feature>
<proteinExistence type="predicted"/>
<feature type="region of interest" description="Disordered" evidence="1">
    <location>
        <begin position="198"/>
        <end position="226"/>
    </location>
</feature>
<sequence>MLATFRCQVCPEVFATFDELKSHDKRFQSQTQSVIEELTQCSKHISQIPEDAGSLSHSFMCQTCSRGFISHDDLIAHVQKFRMRQSQLVSDLVYIQAHVVWPKNKYSRTDRTECPLAVCAVKHEDASNRRRHYQNHMSLIEACSGCHKTCTTYQQVKKHKCCNESPLMKVLITNRQNCLNTWAAEQYSLACERSLENEQSIPQPSTTQHSISQPLEQPPLDINSARNASLSGMDAHSASVDAVNDLLQTHSQVATHIHTMGDPKTNFIAGHSFCMDNNGGKILQDAQNLGLFCMDNDAGKTLQDAQNLGLFCLDNTADHVECFLNTNMRYWDNVGWDSQPPYPTYQGSHNRTEGTDRRKRPQEFISS</sequence>
<organism evidence="2 3">
    <name type="scientific">Fusarium oxysporum f. sp. raphani</name>
    <dbReference type="NCBI Taxonomy" id="96318"/>
    <lineage>
        <taxon>Eukaryota</taxon>
        <taxon>Fungi</taxon>
        <taxon>Dikarya</taxon>
        <taxon>Ascomycota</taxon>
        <taxon>Pezizomycotina</taxon>
        <taxon>Sordariomycetes</taxon>
        <taxon>Hypocreomycetidae</taxon>
        <taxon>Hypocreales</taxon>
        <taxon>Nectriaceae</taxon>
        <taxon>Fusarium</taxon>
        <taxon>Fusarium oxysporum species complex</taxon>
    </lineage>
</organism>
<dbReference type="Proteomes" id="UP000693942">
    <property type="component" value="Unassembled WGS sequence"/>
</dbReference>
<evidence type="ECO:0008006" key="4">
    <source>
        <dbReference type="Google" id="ProtNLM"/>
    </source>
</evidence>
<evidence type="ECO:0000313" key="2">
    <source>
        <dbReference type="EMBL" id="KAG7424310.1"/>
    </source>
</evidence>
<name>A0A8J5U123_FUSOX</name>
<reference evidence="2" key="1">
    <citation type="submission" date="2021-04" db="EMBL/GenBank/DDBJ databases">
        <title>First draft genome resource for Brassicaceae pathogens Fusarium oxysporum f. sp. raphani and Fusarium oxysporum f. sp. rapae.</title>
        <authorList>
            <person name="Asai S."/>
        </authorList>
    </citation>
    <scope>NUCLEOTIDE SEQUENCE</scope>
    <source>
        <strain evidence="2">Tf1262</strain>
    </source>
</reference>
<dbReference type="AlphaFoldDB" id="A0A8J5U123"/>
<comment type="caution">
    <text evidence="2">The sequence shown here is derived from an EMBL/GenBank/DDBJ whole genome shotgun (WGS) entry which is preliminary data.</text>
</comment>
<evidence type="ECO:0000256" key="1">
    <source>
        <dbReference type="SAM" id="MobiDB-lite"/>
    </source>
</evidence>